<dbReference type="Proteomes" id="UP001295684">
    <property type="component" value="Unassembled WGS sequence"/>
</dbReference>
<keyword evidence="2" id="KW-1185">Reference proteome</keyword>
<accession>A0AAD2D862</accession>
<protein>
    <submittedName>
        <fullName evidence="1">Uncharacterized protein</fullName>
    </submittedName>
</protein>
<organism evidence="1 2">
    <name type="scientific">Euplotes crassus</name>
    <dbReference type="NCBI Taxonomy" id="5936"/>
    <lineage>
        <taxon>Eukaryota</taxon>
        <taxon>Sar</taxon>
        <taxon>Alveolata</taxon>
        <taxon>Ciliophora</taxon>
        <taxon>Intramacronucleata</taxon>
        <taxon>Spirotrichea</taxon>
        <taxon>Hypotrichia</taxon>
        <taxon>Euplotida</taxon>
        <taxon>Euplotidae</taxon>
        <taxon>Moneuplotes</taxon>
    </lineage>
</organism>
<evidence type="ECO:0000313" key="2">
    <source>
        <dbReference type="Proteomes" id="UP001295684"/>
    </source>
</evidence>
<reference evidence="1" key="1">
    <citation type="submission" date="2023-07" db="EMBL/GenBank/DDBJ databases">
        <authorList>
            <consortium name="AG Swart"/>
            <person name="Singh M."/>
            <person name="Singh A."/>
            <person name="Seah K."/>
            <person name="Emmerich C."/>
        </authorList>
    </citation>
    <scope>NUCLEOTIDE SEQUENCE</scope>
    <source>
        <strain evidence="1">DP1</strain>
    </source>
</reference>
<proteinExistence type="predicted"/>
<gene>
    <name evidence="1" type="ORF">ECRASSUSDP1_LOCUS24582</name>
</gene>
<sequence>MDFGLDLQMSIVHNLEDVLACCFCYNKIDVNNHYVCKQCCKLRCHCCPPAKNEKCECTKGSKFVKVFTGNKKYKQPLRIVKKVEELIEMEKVEKVQEQETRRVKEEIEETEKEIEIFQYLVEYLSQNHQETPQVNFEYEENFPDENAGESLF</sequence>
<dbReference type="AlphaFoldDB" id="A0AAD2D862"/>
<dbReference type="EMBL" id="CAMPGE010025321">
    <property type="protein sequence ID" value="CAI2383091.1"/>
    <property type="molecule type" value="Genomic_DNA"/>
</dbReference>
<evidence type="ECO:0000313" key="1">
    <source>
        <dbReference type="EMBL" id="CAI2383091.1"/>
    </source>
</evidence>
<comment type="caution">
    <text evidence="1">The sequence shown here is derived from an EMBL/GenBank/DDBJ whole genome shotgun (WGS) entry which is preliminary data.</text>
</comment>
<name>A0AAD2D862_EUPCR</name>